<dbReference type="GO" id="GO:0003677">
    <property type="term" value="F:DNA binding"/>
    <property type="evidence" value="ECO:0007669"/>
    <property type="project" value="UniProtKB-KW"/>
</dbReference>
<evidence type="ECO:0000256" key="1">
    <source>
        <dbReference type="ARBA" id="ARBA00023125"/>
    </source>
</evidence>
<sequence length="142" mass="16707">MEYTIGELAQKMNISTPTLRYYEDQGLLRHIKRLPNGRRVYTQKDVVMLNTIECLKKAGMSLQDISQYIDWCEEGFPSVQKRYELFVRKQEEIEQQIADLQKILATLRWKRNFYQKALESGELTICDADREKIAEAIIDDAL</sequence>
<feature type="domain" description="HTH merR-type" evidence="2">
    <location>
        <begin position="1"/>
        <end position="71"/>
    </location>
</feature>
<dbReference type="Gene3D" id="1.10.1660.10">
    <property type="match status" value="1"/>
</dbReference>
<dbReference type="SUPFAM" id="SSF46955">
    <property type="entry name" value="Putative DNA-binding domain"/>
    <property type="match status" value="1"/>
</dbReference>
<dbReference type="SMART" id="SM00422">
    <property type="entry name" value="HTH_MERR"/>
    <property type="match status" value="1"/>
</dbReference>
<dbReference type="CDD" id="cd01109">
    <property type="entry name" value="HTH_YyaN"/>
    <property type="match status" value="1"/>
</dbReference>
<dbReference type="PROSITE" id="PS50937">
    <property type="entry name" value="HTH_MERR_2"/>
    <property type="match status" value="1"/>
</dbReference>
<dbReference type="Proteomes" id="UP000254337">
    <property type="component" value="Chromosome"/>
</dbReference>
<organism evidence="3 4">
    <name type="scientific">Megasphaera stantonii</name>
    <dbReference type="NCBI Taxonomy" id="2144175"/>
    <lineage>
        <taxon>Bacteria</taxon>
        <taxon>Bacillati</taxon>
        <taxon>Bacillota</taxon>
        <taxon>Negativicutes</taxon>
        <taxon>Veillonellales</taxon>
        <taxon>Veillonellaceae</taxon>
        <taxon>Megasphaera</taxon>
    </lineage>
</organism>
<dbReference type="PANTHER" id="PTHR30204:SF83">
    <property type="entry name" value="TRANSCRIPTIONAL REGULATOR, MERR FAMILY"/>
    <property type="match status" value="1"/>
</dbReference>
<dbReference type="PANTHER" id="PTHR30204">
    <property type="entry name" value="REDOX-CYCLING DRUG-SENSING TRANSCRIPTIONAL ACTIVATOR SOXR"/>
    <property type="match status" value="1"/>
</dbReference>
<reference evidence="3 4" key="1">
    <citation type="submission" date="2018-05" db="EMBL/GenBank/DDBJ databases">
        <title>Complete genome sequence of Megasphaera sp. AJH120T, isolated from the ceca of a chicken.</title>
        <authorList>
            <person name="Maki J."/>
            <person name="Looft T."/>
        </authorList>
    </citation>
    <scope>NUCLEOTIDE SEQUENCE [LARGE SCALE GENOMIC DNA]</scope>
    <source>
        <strain evidence="3 4">AJH120</strain>
    </source>
</reference>
<dbReference type="RefSeq" id="WP_095629820.1">
    <property type="nucleotide sequence ID" value="NZ_CP029462.1"/>
</dbReference>
<evidence type="ECO:0000259" key="2">
    <source>
        <dbReference type="PROSITE" id="PS50937"/>
    </source>
</evidence>
<dbReference type="GO" id="GO:0003700">
    <property type="term" value="F:DNA-binding transcription factor activity"/>
    <property type="evidence" value="ECO:0007669"/>
    <property type="project" value="InterPro"/>
</dbReference>
<dbReference type="InterPro" id="IPR000551">
    <property type="entry name" value="MerR-type_HTH_dom"/>
</dbReference>
<dbReference type="Pfam" id="PF13411">
    <property type="entry name" value="MerR_1"/>
    <property type="match status" value="1"/>
</dbReference>
<dbReference type="KEGG" id="meg:DKB62_02185"/>
<dbReference type="OrthoDB" id="9773308at2"/>
<dbReference type="AlphaFoldDB" id="A0A346AX79"/>
<name>A0A346AX79_9FIRM</name>
<dbReference type="InterPro" id="IPR009061">
    <property type="entry name" value="DNA-bd_dom_put_sf"/>
</dbReference>
<accession>A0A346AX79</accession>
<dbReference type="PRINTS" id="PR00040">
    <property type="entry name" value="HTHMERR"/>
</dbReference>
<keyword evidence="4" id="KW-1185">Reference proteome</keyword>
<gene>
    <name evidence="3" type="ORF">DKB62_02185</name>
</gene>
<evidence type="ECO:0000313" key="4">
    <source>
        <dbReference type="Proteomes" id="UP000254337"/>
    </source>
</evidence>
<evidence type="ECO:0000313" key="3">
    <source>
        <dbReference type="EMBL" id="AXL20472.1"/>
    </source>
</evidence>
<proteinExistence type="predicted"/>
<dbReference type="InterPro" id="IPR047057">
    <property type="entry name" value="MerR_fam"/>
</dbReference>
<keyword evidence="1" id="KW-0238">DNA-binding</keyword>
<dbReference type="EMBL" id="CP029462">
    <property type="protein sequence ID" value="AXL20472.1"/>
    <property type="molecule type" value="Genomic_DNA"/>
</dbReference>
<protein>
    <submittedName>
        <fullName evidence="3">MerR family transcriptional regulator</fullName>
    </submittedName>
</protein>